<dbReference type="GO" id="GO:0005576">
    <property type="term" value="C:extracellular region"/>
    <property type="evidence" value="ECO:0007669"/>
    <property type="project" value="UniProtKB-SubCell"/>
</dbReference>
<evidence type="ECO:0000256" key="1">
    <source>
        <dbReference type="ARBA" id="ARBA00004240"/>
    </source>
</evidence>
<evidence type="ECO:0000256" key="8">
    <source>
        <dbReference type="ARBA" id="ARBA00022670"/>
    </source>
</evidence>
<dbReference type="GO" id="GO:0046872">
    <property type="term" value="F:metal ion binding"/>
    <property type="evidence" value="ECO:0007669"/>
    <property type="project" value="UniProtKB-KW"/>
</dbReference>
<dbReference type="RefSeq" id="WP_253019369.1">
    <property type="nucleotide sequence ID" value="NZ_JAJAGH010000003.1"/>
</dbReference>
<evidence type="ECO:0000256" key="7">
    <source>
        <dbReference type="ARBA" id="ARBA00022645"/>
    </source>
</evidence>
<evidence type="ECO:0000256" key="12">
    <source>
        <dbReference type="ARBA" id="ARBA00022824"/>
    </source>
</evidence>
<name>A0A9J6QYS9_9FIRM</name>
<feature type="domain" description="PA" evidence="21">
    <location>
        <begin position="90"/>
        <end position="181"/>
    </location>
</feature>
<dbReference type="InterPro" id="IPR007484">
    <property type="entry name" value="Peptidase_M28"/>
</dbReference>
<evidence type="ECO:0000256" key="19">
    <source>
        <dbReference type="ARBA" id="ARBA00025833"/>
    </source>
</evidence>
<keyword evidence="8" id="KW-0645">Protease</keyword>
<comment type="subcellular location">
    <subcellularLocation>
        <location evidence="1">Endoplasmic reticulum</location>
    </subcellularLocation>
    <subcellularLocation>
        <location evidence="3">Golgi apparatus</location>
    </subcellularLocation>
    <subcellularLocation>
        <location evidence="2">Lysosome</location>
    </subcellularLocation>
    <subcellularLocation>
        <location evidence="4">Secreted</location>
    </subcellularLocation>
</comment>
<comment type="caution">
    <text evidence="23">The sequence shown here is derived from an EMBL/GenBank/DDBJ whole genome shotgun (WGS) entry which is preliminary data.</text>
</comment>
<sequence length="429" mass="47810">MMYKEAYEHTRFFAEECGKRIAGTDALMKASDYIVDFYKQKGIEVETHDFEVPVCSIKHSSLKANFGGTWKELNHTAALFSKETPAGGLTLPLVYAENGSIANLKEKDVKGKAVLICRDVYMVYPDIWMYKRLAQFGAAAVIYTTGDGHKDVPYVYANYETMEEDFTIPTAVVHYDTALELVNSGAEEIFYEAQFEVTMGKTRNTAGVIPGCGKEDETIFVCAHLDSAMGSVGATDDVAGVGMIMELAAYYHHQALKGKKPERTIRFMAWSGHECGLHGSKYYLLNHKEVFEKTRFVLNYDVVGNALSNYSMWTGGSDEIEKQLNDITASLELDWPVNMGPMVVDTLSFAAKQIPHLTLTAGAYGGNHTVYDNMDLISEEGFIMPIRFSKAVIDWAAWTKTISQGYPAQMDEAMRATADMYGWGLFDKC</sequence>
<evidence type="ECO:0000256" key="15">
    <source>
        <dbReference type="ARBA" id="ARBA00023049"/>
    </source>
</evidence>
<keyword evidence="6" id="KW-0964">Secreted</keyword>
<protein>
    <recommendedName>
        <fullName evidence="5">Carboxypeptidase Q</fullName>
    </recommendedName>
    <alternativeName>
        <fullName evidence="20">Plasma glutamate carboxypeptidase</fullName>
    </alternativeName>
</protein>
<dbReference type="GO" id="GO:0006508">
    <property type="term" value="P:proteolysis"/>
    <property type="evidence" value="ECO:0007669"/>
    <property type="project" value="UniProtKB-KW"/>
</dbReference>
<dbReference type="AlphaFoldDB" id="A0A9J6QYS9"/>
<evidence type="ECO:0000259" key="21">
    <source>
        <dbReference type="Pfam" id="PF02225"/>
    </source>
</evidence>
<evidence type="ECO:0000256" key="14">
    <source>
        <dbReference type="ARBA" id="ARBA00023034"/>
    </source>
</evidence>
<evidence type="ECO:0000256" key="3">
    <source>
        <dbReference type="ARBA" id="ARBA00004555"/>
    </source>
</evidence>
<evidence type="ECO:0000256" key="10">
    <source>
        <dbReference type="ARBA" id="ARBA00022729"/>
    </source>
</evidence>
<dbReference type="Gene3D" id="3.50.30.30">
    <property type="match status" value="1"/>
</dbReference>
<dbReference type="PANTHER" id="PTHR12053">
    <property type="entry name" value="PROTEASE FAMILY M28 PLASMA GLUTAMATE CARBOXYPEPTIDASE-RELATED"/>
    <property type="match status" value="1"/>
</dbReference>
<dbReference type="GO" id="GO:0005764">
    <property type="term" value="C:lysosome"/>
    <property type="evidence" value="ECO:0007669"/>
    <property type="project" value="UniProtKB-SubCell"/>
</dbReference>
<keyword evidence="10" id="KW-0732">Signal</keyword>
<dbReference type="Gene3D" id="3.40.630.10">
    <property type="entry name" value="Zn peptidases"/>
    <property type="match status" value="1"/>
</dbReference>
<proteinExistence type="predicted"/>
<feature type="domain" description="Peptidase M28" evidence="22">
    <location>
        <begin position="204"/>
        <end position="380"/>
    </location>
</feature>
<evidence type="ECO:0000256" key="16">
    <source>
        <dbReference type="ARBA" id="ARBA00023145"/>
    </source>
</evidence>
<gene>
    <name evidence="23" type="ORF">OBO34_20030</name>
</gene>
<keyword evidence="14" id="KW-0333">Golgi apparatus</keyword>
<keyword evidence="12" id="KW-0256">Endoplasmic reticulum</keyword>
<organism evidence="23 24">
    <name type="scientific">Hominibacterium faecale</name>
    <dbReference type="NCBI Taxonomy" id="2839743"/>
    <lineage>
        <taxon>Bacteria</taxon>
        <taxon>Bacillati</taxon>
        <taxon>Bacillota</taxon>
        <taxon>Clostridia</taxon>
        <taxon>Peptostreptococcales</taxon>
        <taxon>Anaerovoracaceae</taxon>
        <taxon>Hominibacterium</taxon>
    </lineage>
</organism>
<dbReference type="GO" id="GO:0004180">
    <property type="term" value="F:carboxypeptidase activity"/>
    <property type="evidence" value="ECO:0007669"/>
    <property type="project" value="UniProtKB-KW"/>
</dbReference>
<evidence type="ECO:0000313" key="24">
    <source>
        <dbReference type="Proteomes" id="UP001065549"/>
    </source>
</evidence>
<keyword evidence="7" id="KW-0121">Carboxypeptidase</keyword>
<keyword evidence="24" id="KW-1185">Reference proteome</keyword>
<evidence type="ECO:0000256" key="17">
    <source>
        <dbReference type="ARBA" id="ARBA00023180"/>
    </source>
</evidence>
<dbReference type="InterPro" id="IPR003137">
    <property type="entry name" value="PA_domain"/>
</dbReference>
<evidence type="ECO:0000256" key="18">
    <source>
        <dbReference type="ARBA" id="ARBA00023228"/>
    </source>
</evidence>
<dbReference type="SUPFAM" id="SSF52025">
    <property type="entry name" value="PA domain"/>
    <property type="match status" value="1"/>
</dbReference>
<evidence type="ECO:0000256" key="9">
    <source>
        <dbReference type="ARBA" id="ARBA00022723"/>
    </source>
</evidence>
<evidence type="ECO:0000313" key="23">
    <source>
        <dbReference type="EMBL" id="MCU7380605.1"/>
    </source>
</evidence>
<reference evidence="23" key="1">
    <citation type="submission" date="2022-09" db="EMBL/GenBank/DDBJ databases">
        <title>Culturomic study of gut microbiota in children with autism spectrum disorder.</title>
        <authorList>
            <person name="Efimov B.A."/>
            <person name="Chaplin A.V."/>
            <person name="Sokolova S.R."/>
            <person name="Pikina A.P."/>
            <person name="Korzhanova M."/>
            <person name="Belova V."/>
            <person name="Korostin D."/>
        </authorList>
    </citation>
    <scope>NUCLEOTIDE SEQUENCE</scope>
    <source>
        <strain evidence="23">ASD5510</strain>
    </source>
</reference>
<keyword evidence="17" id="KW-0325">Glycoprotein</keyword>
<keyword evidence="13" id="KW-0862">Zinc</keyword>
<dbReference type="InterPro" id="IPR046450">
    <property type="entry name" value="PA_dom_sf"/>
</dbReference>
<keyword evidence="15" id="KW-0482">Metalloprotease</keyword>
<keyword evidence="16" id="KW-0865">Zymogen</keyword>
<dbReference type="Pfam" id="PF04389">
    <property type="entry name" value="Peptidase_M28"/>
    <property type="match status" value="1"/>
</dbReference>
<evidence type="ECO:0000256" key="5">
    <source>
        <dbReference type="ARBA" id="ARBA00014116"/>
    </source>
</evidence>
<dbReference type="Proteomes" id="UP001065549">
    <property type="component" value="Unassembled WGS sequence"/>
</dbReference>
<keyword evidence="11" id="KW-0378">Hydrolase</keyword>
<evidence type="ECO:0000259" key="22">
    <source>
        <dbReference type="Pfam" id="PF04389"/>
    </source>
</evidence>
<dbReference type="InterPro" id="IPR039866">
    <property type="entry name" value="CPQ"/>
</dbReference>
<evidence type="ECO:0000256" key="4">
    <source>
        <dbReference type="ARBA" id="ARBA00004613"/>
    </source>
</evidence>
<keyword evidence="9" id="KW-0479">Metal-binding</keyword>
<dbReference type="Pfam" id="PF02225">
    <property type="entry name" value="PA"/>
    <property type="match status" value="1"/>
</dbReference>
<dbReference type="PANTHER" id="PTHR12053:SF3">
    <property type="entry name" value="CARBOXYPEPTIDASE Q"/>
    <property type="match status" value="1"/>
</dbReference>
<comment type="subunit">
    <text evidence="19">Homodimer. The monomeric form is inactive while the homodimer is active.</text>
</comment>
<dbReference type="EMBL" id="JAOSHN010000011">
    <property type="protein sequence ID" value="MCU7380605.1"/>
    <property type="molecule type" value="Genomic_DNA"/>
</dbReference>
<keyword evidence="18" id="KW-0458">Lysosome</keyword>
<dbReference type="SUPFAM" id="SSF53187">
    <property type="entry name" value="Zn-dependent exopeptidases"/>
    <property type="match status" value="1"/>
</dbReference>
<evidence type="ECO:0000256" key="20">
    <source>
        <dbReference type="ARBA" id="ARBA00033328"/>
    </source>
</evidence>
<evidence type="ECO:0000256" key="13">
    <source>
        <dbReference type="ARBA" id="ARBA00022833"/>
    </source>
</evidence>
<evidence type="ECO:0000256" key="6">
    <source>
        <dbReference type="ARBA" id="ARBA00022525"/>
    </source>
</evidence>
<dbReference type="GO" id="GO:0070573">
    <property type="term" value="F:metallodipeptidase activity"/>
    <property type="evidence" value="ECO:0007669"/>
    <property type="project" value="InterPro"/>
</dbReference>
<evidence type="ECO:0000256" key="11">
    <source>
        <dbReference type="ARBA" id="ARBA00022801"/>
    </source>
</evidence>
<evidence type="ECO:0000256" key="2">
    <source>
        <dbReference type="ARBA" id="ARBA00004371"/>
    </source>
</evidence>
<accession>A0A9J6QYS9</accession>